<comment type="caution">
    <text evidence="1">The sequence shown here is derived from an EMBL/GenBank/DDBJ whole genome shotgun (WGS) entry which is preliminary data.</text>
</comment>
<sequence length="71" mass="8104">MGRVKKGQPCSVKGCNEPAVRSLSPSYSSFLVRAGLDVTESSRLYLCESHYKKLKKLRSEEEKLERWRLTG</sequence>
<reference evidence="1 2" key="1">
    <citation type="journal article" date="2019" name="Nat. Microbiol.">
        <title>Expanding anaerobic alkane metabolism in the domain of Archaea.</title>
        <authorList>
            <person name="Wang Y."/>
            <person name="Wegener G."/>
            <person name="Hou J."/>
            <person name="Wang F."/>
            <person name="Xiao X."/>
        </authorList>
    </citation>
    <scope>NUCLEOTIDE SEQUENCE [LARGE SCALE GENOMIC DNA]</scope>
    <source>
        <strain evidence="1">WYZ-LMO10</strain>
    </source>
</reference>
<evidence type="ECO:0000313" key="2">
    <source>
        <dbReference type="Proteomes" id="UP000315399"/>
    </source>
</evidence>
<dbReference type="EMBL" id="QNVH01000059">
    <property type="protein sequence ID" value="TDA37677.1"/>
    <property type="molecule type" value="Genomic_DNA"/>
</dbReference>
<protein>
    <submittedName>
        <fullName evidence="1">Uncharacterized protein</fullName>
    </submittedName>
</protein>
<name>A0A523B9Q9_9CREN</name>
<evidence type="ECO:0000313" key="1">
    <source>
        <dbReference type="EMBL" id="TDA37677.1"/>
    </source>
</evidence>
<proteinExistence type="predicted"/>
<organism evidence="1 2">
    <name type="scientific">Thermoproteota archaeon</name>
    <dbReference type="NCBI Taxonomy" id="2056631"/>
    <lineage>
        <taxon>Archaea</taxon>
        <taxon>Thermoproteota</taxon>
    </lineage>
</organism>
<gene>
    <name evidence="1" type="ORF">DSO08_05250</name>
</gene>
<accession>A0A523B9Q9</accession>
<dbReference type="AlphaFoldDB" id="A0A523B9Q9"/>
<dbReference type="Proteomes" id="UP000315399">
    <property type="component" value="Unassembled WGS sequence"/>
</dbReference>